<evidence type="ECO:0000259" key="12">
    <source>
        <dbReference type="PROSITE" id="PS50109"/>
    </source>
</evidence>
<dbReference type="Pfam" id="PF02518">
    <property type="entry name" value="HATPase_c"/>
    <property type="match status" value="1"/>
</dbReference>
<feature type="domain" description="Histidine kinase" evidence="12">
    <location>
        <begin position="274"/>
        <end position="493"/>
    </location>
</feature>
<dbReference type="InterPro" id="IPR004358">
    <property type="entry name" value="Sig_transdc_His_kin-like_C"/>
</dbReference>
<evidence type="ECO:0000256" key="7">
    <source>
        <dbReference type="ARBA" id="ARBA00022777"/>
    </source>
</evidence>
<dbReference type="InterPro" id="IPR003594">
    <property type="entry name" value="HATPase_dom"/>
</dbReference>
<sequence>MKTLQRLRSHLWPMGTRLQLTFWYTAVLALIILCAGAIVYKYLESSLEGSFDTTLSLQAGLLTSEISEQNNHLTISDRTGNIPSLEATHSDPRSIPADITNGLLVRILDSNGRVVRESPGFRLYALPTLTSAQFGTQQIMQQTLKLREQKGDKVELRLYSQVLTDHGRPYAIIQVGESLNQLHSVLRNTAYVLLLLTPFLLAISGLGSYWLAARAFAPIHQLTSTARAINSGDLSQRVPLPRARDEVYFLGVTLNAMIARLEDAFTRQKRFVADASHELRTPIAAIQSKTDVALLQPLSTQEYVEVIQQVNTETLRLGDLIRNLLALARSDEEEAHLIYESVHLDQVVDAVISTATELAQERDITLQAQDLAPVEVQGDEARLIQVVMNLVDNAIAYTSPHGCVSVTVKQEGAQGLLVVRDTGRGIASEHLPHIFERFYRADAARSRDAAHKRGSGLGLAIVDWIVRAHQGRISVESTVGKGSTFTVSLPLKQASTNNW</sequence>
<evidence type="ECO:0000256" key="8">
    <source>
        <dbReference type="ARBA" id="ARBA00022989"/>
    </source>
</evidence>
<dbReference type="CDD" id="cd00075">
    <property type="entry name" value="HATPase"/>
    <property type="match status" value="1"/>
</dbReference>
<dbReference type="Gene3D" id="3.30.565.10">
    <property type="entry name" value="Histidine kinase-like ATPase, C-terminal domain"/>
    <property type="match status" value="1"/>
</dbReference>
<dbReference type="Proteomes" id="UP000654345">
    <property type="component" value="Unassembled WGS sequence"/>
</dbReference>
<keyword evidence="15" id="KW-1185">Reference proteome</keyword>
<gene>
    <name evidence="14" type="ORF">KSB_54510</name>
</gene>
<keyword evidence="4" id="KW-0597">Phosphoprotein</keyword>
<keyword evidence="10 11" id="KW-0472">Membrane</keyword>
<dbReference type="EMBL" id="BNJG01000002">
    <property type="protein sequence ID" value="GHO56976.1"/>
    <property type="molecule type" value="Genomic_DNA"/>
</dbReference>
<dbReference type="SMART" id="SM00387">
    <property type="entry name" value="HATPase_c"/>
    <property type="match status" value="1"/>
</dbReference>
<dbReference type="SMART" id="SM00388">
    <property type="entry name" value="HisKA"/>
    <property type="match status" value="1"/>
</dbReference>
<comment type="catalytic activity">
    <reaction evidence="1">
        <text>ATP + protein L-histidine = ADP + protein N-phospho-L-histidine.</text>
        <dbReference type="EC" id="2.7.13.3"/>
    </reaction>
</comment>
<dbReference type="SUPFAM" id="SSF47384">
    <property type="entry name" value="Homodimeric domain of signal transducing histidine kinase"/>
    <property type="match status" value="1"/>
</dbReference>
<evidence type="ECO:0000256" key="3">
    <source>
        <dbReference type="ARBA" id="ARBA00012438"/>
    </source>
</evidence>
<feature type="domain" description="HAMP" evidence="13">
    <location>
        <begin position="213"/>
        <end position="266"/>
    </location>
</feature>
<dbReference type="CDD" id="cd00082">
    <property type="entry name" value="HisKA"/>
    <property type="match status" value="1"/>
</dbReference>
<dbReference type="PANTHER" id="PTHR45436:SF5">
    <property type="entry name" value="SENSOR HISTIDINE KINASE TRCS"/>
    <property type="match status" value="1"/>
</dbReference>
<dbReference type="InterPro" id="IPR036097">
    <property type="entry name" value="HisK_dim/P_sf"/>
</dbReference>
<dbReference type="Gene3D" id="1.10.287.130">
    <property type="match status" value="1"/>
</dbReference>
<dbReference type="SMART" id="SM00304">
    <property type="entry name" value="HAMP"/>
    <property type="match status" value="1"/>
</dbReference>
<evidence type="ECO:0000256" key="2">
    <source>
        <dbReference type="ARBA" id="ARBA00004370"/>
    </source>
</evidence>
<evidence type="ECO:0000256" key="5">
    <source>
        <dbReference type="ARBA" id="ARBA00022679"/>
    </source>
</evidence>
<dbReference type="SUPFAM" id="SSF158472">
    <property type="entry name" value="HAMP domain-like"/>
    <property type="match status" value="1"/>
</dbReference>
<keyword evidence="5" id="KW-0808">Transferase</keyword>
<organism evidence="14 15">
    <name type="scientific">Ktedonobacter robiniae</name>
    <dbReference type="NCBI Taxonomy" id="2778365"/>
    <lineage>
        <taxon>Bacteria</taxon>
        <taxon>Bacillati</taxon>
        <taxon>Chloroflexota</taxon>
        <taxon>Ktedonobacteria</taxon>
        <taxon>Ktedonobacterales</taxon>
        <taxon>Ktedonobacteraceae</taxon>
        <taxon>Ktedonobacter</taxon>
    </lineage>
</organism>
<feature type="transmembrane region" description="Helical" evidence="11">
    <location>
        <begin position="190"/>
        <end position="212"/>
    </location>
</feature>
<dbReference type="PANTHER" id="PTHR45436">
    <property type="entry name" value="SENSOR HISTIDINE KINASE YKOH"/>
    <property type="match status" value="1"/>
</dbReference>
<dbReference type="InterPro" id="IPR036890">
    <property type="entry name" value="HATPase_C_sf"/>
</dbReference>
<keyword evidence="8 11" id="KW-1133">Transmembrane helix</keyword>
<dbReference type="CDD" id="cd06225">
    <property type="entry name" value="HAMP"/>
    <property type="match status" value="1"/>
</dbReference>
<keyword evidence="7 14" id="KW-0418">Kinase</keyword>
<dbReference type="EC" id="2.7.13.3" evidence="3"/>
<evidence type="ECO:0000313" key="14">
    <source>
        <dbReference type="EMBL" id="GHO56976.1"/>
    </source>
</evidence>
<evidence type="ECO:0000256" key="10">
    <source>
        <dbReference type="ARBA" id="ARBA00023136"/>
    </source>
</evidence>
<dbReference type="Gene3D" id="6.10.340.10">
    <property type="match status" value="1"/>
</dbReference>
<dbReference type="PRINTS" id="PR00344">
    <property type="entry name" value="BCTRLSENSOR"/>
</dbReference>
<dbReference type="Pfam" id="PF00512">
    <property type="entry name" value="HisKA"/>
    <property type="match status" value="1"/>
</dbReference>
<dbReference type="PROSITE" id="PS50109">
    <property type="entry name" value="HIS_KIN"/>
    <property type="match status" value="1"/>
</dbReference>
<proteinExistence type="predicted"/>
<dbReference type="InterPro" id="IPR003661">
    <property type="entry name" value="HisK_dim/P_dom"/>
</dbReference>
<dbReference type="Pfam" id="PF00672">
    <property type="entry name" value="HAMP"/>
    <property type="match status" value="1"/>
</dbReference>
<name>A0ABQ3UVV1_9CHLR</name>
<evidence type="ECO:0000256" key="6">
    <source>
        <dbReference type="ARBA" id="ARBA00022692"/>
    </source>
</evidence>
<keyword evidence="9" id="KW-0902">Two-component regulatory system</keyword>
<dbReference type="InterPro" id="IPR050428">
    <property type="entry name" value="TCS_sensor_his_kinase"/>
</dbReference>
<comment type="caution">
    <text evidence="14">The sequence shown here is derived from an EMBL/GenBank/DDBJ whole genome shotgun (WGS) entry which is preliminary data.</text>
</comment>
<dbReference type="RefSeq" id="WP_201373422.1">
    <property type="nucleotide sequence ID" value="NZ_BNJG01000002.1"/>
</dbReference>
<dbReference type="InterPro" id="IPR005467">
    <property type="entry name" value="His_kinase_dom"/>
</dbReference>
<evidence type="ECO:0000259" key="13">
    <source>
        <dbReference type="PROSITE" id="PS50885"/>
    </source>
</evidence>
<dbReference type="GO" id="GO:0016301">
    <property type="term" value="F:kinase activity"/>
    <property type="evidence" value="ECO:0007669"/>
    <property type="project" value="UniProtKB-KW"/>
</dbReference>
<evidence type="ECO:0000313" key="15">
    <source>
        <dbReference type="Proteomes" id="UP000654345"/>
    </source>
</evidence>
<protein>
    <recommendedName>
        <fullName evidence="3">histidine kinase</fullName>
        <ecNumber evidence="3">2.7.13.3</ecNumber>
    </recommendedName>
</protein>
<reference evidence="14 15" key="1">
    <citation type="journal article" date="2021" name="Int. J. Syst. Evol. Microbiol.">
        <title>Reticulibacter mediterranei gen. nov., sp. nov., within the new family Reticulibacteraceae fam. nov., and Ktedonospora formicarum gen. nov., sp. nov., Ktedonobacter robiniae sp. nov., Dictyobacter formicarum sp. nov. and Dictyobacter arantiisoli sp. nov., belonging to the class Ktedonobacteria.</title>
        <authorList>
            <person name="Yabe S."/>
            <person name="Zheng Y."/>
            <person name="Wang C.M."/>
            <person name="Sakai Y."/>
            <person name="Abe K."/>
            <person name="Yokota A."/>
            <person name="Donadio S."/>
            <person name="Cavaletti L."/>
            <person name="Monciardini P."/>
        </authorList>
    </citation>
    <scope>NUCLEOTIDE SEQUENCE [LARGE SCALE GENOMIC DNA]</scope>
    <source>
        <strain evidence="14 15">SOSP1-30</strain>
    </source>
</reference>
<evidence type="ECO:0000256" key="9">
    <source>
        <dbReference type="ARBA" id="ARBA00023012"/>
    </source>
</evidence>
<evidence type="ECO:0000256" key="1">
    <source>
        <dbReference type="ARBA" id="ARBA00000085"/>
    </source>
</evidence>
<evidence type="ECO:0000256" key="4">
    <source>
        <dbReference type="ARBA" id="ARBA00022553"/>
    </source>
</evidence>
<dbReference type="PROSITE" id="PS50885">
    <property type="entry name" value="HAMP"/>
    <property type="match status" value="1"/>
</dbReference>
<evidence type="ECO:0000256" key="11">
    <source>
        <dbReference type="SAM" id="Phobius"/>
    </source>
</evidence>
<feature type="transmembrane region" description="Helical" evidence="11">
    <location>
        <begin position="21"/>
        <end position="43"/>
    </location>
</feature>
<accession>A0ABQ3UVV1</accession>
<comment type="subcellular location">
    <subcellularLocation>
        <location evidence="2">Membrane</location>
    </subcellularLocation>
</comment>
<dbReference type="InterPro" id="IPR003660">
    <property type="entry name" value="HAMP_dom"/>
</dbReference>
<keyword evidence="6 11" id="KW-0812">Transmembrane</keyword>
<dbReference type="SUPFAM" id="SSF55874">
    <property type="entry name" value="ATPase domain of HSP90 chaperone/DNA topoisomerase II/histidine kinase"/>
    <property type="match status" value="1"/>
</dbReference>